<evidence type="ECO:0000313" key="9">
    <source>
        <dbReference type="EMBL" id="QNM11111.1"/>
    </source>
</evidence>
<dbReference type="CDD" id="cd05564">
    <property type="entry name" value="PTS_IIB_chitobiose_lichenan"/>
    <property type="match status" value="1"/>
</dbReference>
<dbReference type="GO" id="GO:0008982">
    <property type="term" value="F:protein-N(PI)-phosphohistidine-sugar phosphotransferase activity"/>
    <property type="evidence" value="ECO:0007669"/>
    <property type="project" value="InterPro"/>
</dbReference>
<gene>
    <name evidence="9" type="ORF">H9Q80_12660</name>
</gene>
<dbReference type="Gene3D" id="3.40.50.2300">
    <property type="match status" value="1"/>
</dbReference>
<keyword evidence="1" id="KW-0813">Transport</keyword>
<dbReference type="EMBL" id="CP060636">
    <property type="protein sequence ID" value="QNM11111.1"/>
    <property type="molecule type" value="Genomic_DNA"/>
</dbReference>
<keyword evidence="4" id="KW-0808">Transferase</keyword>
<evidence type="ECO:0000313" key="10">
    <source>
        <dbReference type="Proteomes" id="UP000515856"/>
    </source>
</evidence>
<evidence type="ECO:0000256" key="5">
    <source>
        <dbReference type="ARBA" id="ARBA00022683"/>
    </source>
</evidence>
<dbReference type="PANTHER" id="PTHR34581:SF2">
    <property type="entry name" value="PTS SYSTEM N,N'-DIACETYLCHITOBIOSE-SPECIFIC EIIB COMPONENT"/>
    <property type="match status" value="1"/>
</dbReference>
<evidence type="ECO:0000256" key="4">
    <source>
        <dbReference type="ARBA" id="ARBA00022679"/>
    </source>
</evidence>
<evidence type="ECO:0000256" key="3">
    <source>
        <dbReference type="ARBA" id="ARBA00022597"/>
    </source>
</evidence>
<dbReference type="PROSITE" id="PS51100">
    <property type="entry name" value="PTS_EIIB_TYPE_3"/>
    <property type="match status" value="1"/>
</dbReference>
<dbReference type="InterPro" id="IPR036095">
    <property type="entry name" value="PTS_EIIB-like_sf"/>
</dbReference>
<organism evidence="9 10">
    <name type="scientific">[Eubacterium] hominis</name>
    <dbReference type="NCBI Taxonomy" id="2764325"/>
    <lineage>
        <taxon>Bacteria</taxon>
        <taxon>Bacillati</taxon>
        <taxon>Bacillota</taxon>
        <taxon>Erysipelotrichia</taxon>
        <taxon>Erysipelotrichales</taxon>
        <taxon>Erysipelotrichaceae</taxon>
        <taxon>Amedibacillus</taxon>
    </lineage>
</organism>
<evidence type="ECO:0000256" key="2">
    <source>
        <dbReference type="ARBA" id="ARBA00022553"/>
    </source>
</evidence>
<evidence type="ECO:0000256" key="1">
    <source>
        <dbReference type="ARBA" id="ARBA00022448"/>
    </source>
</evidence>
<dbReference type="InterPro" id="IPR013012">
    <property type="entry name" value="PTS_EIIB_3"/>
</dbReference>
<name>A0A7G9GJX9_9FIRM</name>
<protein>
    <submittedName>
        <fullName evidence="9">PTS sugar transporter subunit IIB</fullName>
    </submittedName>
</protein>
<keyword evidence="3 9" id="KW-0762">Sugar transport</keyword>
<evidence type="ECO:0000256" key="7">
    <source>
        <dbReference type="PROSITE-ProRule" id="PRU00423"/>
    </source>
</evidence>
<dbReference type="SUPFAM" id="SSF52794">
    <property type="entry name" value="PTS system IIB component-like"/>
    <property type="match status" value="1"/>
</dbReference>
<reference evidence="9 10" key="1">
    <citation type="submission" date="2020-08" db="EMBL/GenBank/DDBJ databases">
        <authorList>
            <person name="Liu C."/>
            <person name="Sun Q."/>
        </authorList>
    </citation>
    <scope>NUCLEOTIDE SEQUENCE [LARGE SCALE GENOMIC DNA]</scope>
    <source>
        <strain evidence="9 10">NSJ-61</strain>
    </source>
</reference>
<dbReference type="InterPro" id="IPR003501">
    <property type="entry name" value="PTS_EIIB_2/3"/>
</dbReference>
<dbReference type="GO" id="GO:0016301">
    <property type="term" value="F:kinase activity"/>
    <property type="evidence" value="ECO:0007669"/>
    <property type="project" value="UniProtKB-KW"/>
</dbReference>
<dbReference type="GO" id="GO:0009401">
    <property type="term" value="P:phosphoenolpyruvate-dependent sugar phosphotransferase system"/>
    <property type="evidence" value="ECO:0007669"/>
    <property type="project" value="UniProtKB-KW"/>
</dbReference>
<accession>A0A7G9GJX9</accession>
<evidence type="ECO:0000256" key="6">
    <source>
        <dbReference type="ARBA" id="ARBA00022777"/>
    </source>
</evidence>
<keyword evidence="10" id="KW-1185">Reference proteome</keyword>
<keyword evidence="5" id="KW-0598">Phosphotransferase system</keyword>
<keyword evidence="6" id="KW-0418">Kinase</keyword>
<feature type="modified residue" description="Phosphocysteine; by EIIA" evidence="7">
    <location>
        <position position="8"/>
    </location>
</feature>
<dbReference type="KEGG" id="ehn:H9Q80_12660"/>
<keyword evidence="2" id="KW-0597">Phosphoprotein</keyword>
<dbReference type="RefSeq" id="WP_117453919.1">
    <property type="nucleotide sequence ID" value="NZ_CP060636.1"/>
</dbReference>
<dbReference type="PANTHER" id="PTHR34581">
    <property type="entry name" value="PTS SYSTEM N,N'-DIACETYLCHITOBIOSE-SPECIFIC EIIB COMPONENT"/>
    <property type="match status" value="1"/>
</dbReference>
<proteinExistence type="predicted"/>
<evidence type="ECO:0000259" key="8">
    <source>
        <dbReference type="PROSITE" id="PS51100"/>
    </source>
</evidence>
<dbReference type="AlphaFoldDB" id="A0A7G9GJX9"/>
<sequence length="101" mass="10822">MVNILLVCSAGMSTSMLVKKMQEAAAKDGIEANIWAVGDAESPTNAPKADVIMLGPQVRFLEKKMKDLVKDAKPVQVIDMASYGTMNGEKVLKQALSLIGK</sequence>
<feature type="domain" description="PTS EIIB type-3" evidence="8">
    <location>
        <begin position="1"/>
        <end position="101"/>
    </location>
</feature>
<dbReference type="Pfam" id="PF02302">
    <property type="entry name" value="PTS_IIB"/>
    <property type="match status" value="1"/>
</dbReference>
<dbReference type="InterPro" id="IPR051819">
    <property type="entry name" value="PTS_sugar-specific_EIIB"/>
</dbReference>
<dbReference type="Proteomes" id="UP000515856">
    <property type="component" value="Chromosome"/>
</dbReference>